<sequence>MYLEKEWLWRWGRSVGQAPFSLRRRCGCPPPRVGRRCRCGAAAALLPSRRWEAYSLALVLISVPSTFVALFYLRQKAEEMNPSPSTSTKTDKMAERSDMLVVMLSGNVAVLQALLTRRHFHVFVEEVTTVDRLVRARTPFVPLWLLMWLSSVVMLSVLDLISVYDAGGGLHAASHVPNHVNYLLVYTMEVLFAEDSYSICSRFRTLNARLESACLVAAARYPLELRPGMAPVRQPSRQRDPWSDKWSVWARTTSNSDLPLVPSVSGALELDGIPIHHLQDAYALLCSSVHNVTRRYGPVLVIDVLNLLLHFVTTSYFFLSVLMYDARLQKQMEQQHQHRREVYVTMQGLWIFAHLSRLGLLVHPCSKVKEEANKTGALVGTFLNKLNPSCHFRRQV</sequence>
<keyword evidence="5 6" id="KW-0472">Membrane</keyword>
<accession>A0A9C6TU71</accession>
<comment type="similarity">
    <text evidence="6">Belongs to the insect chemoreceptor superfamily. Gustatory receptor (GR) family.</text>
</comment>
<comment type="function">
    <text evidence="6">Gustatory receptor which mediates acceptance or avoidance behavior, depending on its substrates.</text>
</comment>
<dbReference type="OrthoDB" id="6478931at2759"/>
<organism evidence="7 8">
    <name type="scientific">Frankliniella occidentalis</name>
    <name type="common">Western flower thrips</name>
    <name type="synonym">Euthrips occidentalis</name>
    <dbReference type="NCBI Taxonomy" id="133901"/>
    <lineage>
        <taxon>Eukaryota</taxon>
        <taxon>Metazoa</taxon>
        <taxon>Ecdysozoa</taxon>
        <taxon>Arthropoda</taxon>
        <taxon>Hexapoda</taxon>
        <taxon>Insecta</taxon>
        <taxon>Pterygota</taxon>
        <taxon>Neoptera</taxon>
        <taxon>Paraneoptera</taxon>
        <taxon>Thysanoptera</taxon>
        <taxon>Terebrantia</taxon>
        <taxon>Thripoidea</taxon>
        <taxon>Thripidae</taxon>
        <taxon>Frankliniella</taxon>
    </lineage>
</organism>
<dbReference type="RefSeq" id="XP_052122486.1">
    <property type="nucleotide sequence ID" value="XM_052266526.1"/>
</dbReference>
<proteinExistence type="inferred from homology"/>
<keyword evidence="7" id="KW-1185">Reference proteome</keyword>
<gene>
    <name evidence="8" type="primary">LOC127749217</name>
</gene>
<keyword evidence="4 6" id="KW-1133">Transmembrane helix</keyword>
<evidence type="ECO:0000256" key="4">
    <source>
        <dbReference type="ARBA" id="ARBA00022989"/>
    </source>
</evidence>
<keyword evidence="2 6" id="KW-1003">Cell membrane</keyword>
<feature type="transmembrane region" description="Helical" evidence="6">
    <location>
        <begin position="53"/>
        <end position="73"/>
    </location>
</feature>
<evidence type="ECO:0000313" key="7">
    <source>
        <dbReference type="Proteomes" id="UP000504606"/>
    </source>
</evidence>
<dbReference type="Proteomes" id="UP000504606">
    <property type="component" value="Unplaced"/>
</dbReference>
<evidence type="ECO:0000256" key="1">
    <source>
        <dbReference type="ARBA" id="ARBA00004651"/>
    </source>
</evidence>
<dbReference type="GeneID" id="127749217"/>
<protein>
    <recommendedName>
        <fullName evidence="6">Gustatory receptor</fullName>
    </recommendedName>
</protein>
<dbReference type="KEGG" id="foc:127749217"/>
<evidence type="ECO:0000256" key="5">
    <source>
        <dbReference type="ARBA" id="ARBA00023136"/>
    </source>
</evidence>
<dbReference type="InterPro" id="IPR013604">
    <property type="entry name" value="7TM_chemorcpt"/>
</dbReference>
<dbReference type="Pfam" id="PF08395">
    <property type="entry name" value="7tm_7"/>
    <property type="match status" value="1"/>
</dbReference>
<dbReference type="AlphaFoldDB" id="A0A9C6TU71"/>
<feature type="transmembrane region" description="Helical" evidence="6">
    <location>
        <begin position="304"/>
        <end position="324"/>
    </location>
</feature>
<evidence type="ECO:0000256" key="6">
    <source>
        <dbReference type="RuleBase" id="RU363108"/>
    </source>
</evidence>
<evidence type="ECO:0000256" key="3">
    <source>
        <dbReference type="ARBA" id="ARBA00022692"/>
    </source>
</evidence>
<keyword evidence="6" id="KW-0807">Transducer</keyword>
<comment type="caution">
    <text evidence="6">Lacks conserved residue(s) required for the propagation of feature annotation.</text>
</comment>
<feature type="transmembrane region" description="Helical" evidence="6">
    <location>
        <begin position="140"/>
        <end position="161"/>
    </location>
</feature>
<evidence type="ECO:0000256" key="2">
    <source>
        <dbReference type="ARBA" id="ARBA00022475"/>
    </source>
</evidence>
<evidence type="ECO:0000313" key="8">
    <source>
        <dbReference type="RefSeq" id="XP_052122486.1"/>
    </source>
</evidence>
<keyword evidence="3 6" id="KW-0812">Transmembrane</keyword>
<reference evidence="8" key="1">
    <citation type="submission" date="2025-08" db="UniProtKB">
        <authorList>
            <consortium name="RefSeq"/>
        </authorList>
    </citation>
    <scope>IDENTIFICATION</scope>
    <source>
        <tissue evidence="8">Whole organism</tissue>
    </source>
</reference>
<dbReference type="GO" id="GO:0005886">
    <property type="term" value="C:plasma membrane"/>
    <property type="evidence" value="ECO:0007669"/>
    <property type="project" value="UniProtKB-SubCell"/>
</dbReference>
<comment type="subcellular location">
    <subcellularLocation>
        <location evidence="1 6">Cell membrane</location>
        <topology evidence="1 6">Multi-pass membrane protein</topology>
    </subcellularLocation>
</comment>
<dbReference type="GO" id="GO:0050909">
    <property type="term" value="P:sensory perception of taste"/>
    <property type="evidence" value="ECO:0007669"/>
    <property type="project" value="InterPro"/>
</dbReference>
<dbReference type="GO" id="GO:0007165">
    <property type="term" value="P:signal transduction"/>
    <property type="evidence" value="ECO:0007669"/>
    <property type="project" value="UniProtKB-KW"/>
</dbReference>
<keyword evidence="6" id="KW-0675">Receptor</keyword>
<name>A0A9C6TU71_FRAOC</name>